<dbReference type="HOGENOM" id="CLU_100715_6_1_4"/>
<comment type="similarity">
    <text evidence="1">Belongs to the RutC family.</text>
</comment>
<dbReference type="PROSITE" id="PS01094">
    <property type="entry name" value="UPF0076"/>
    <property type="match status" value="1"/>
</dbReference>
<dbReference type="PANTHER" id="PTHR47328:SF1">
    <property type="entry name" value="RUTC FAMILY PROTEIN YOAB"/>
    <property type="match status" value="1"/>
</dbReference>
<dbReference type="Pfam" id="PF01042">
    <property type="entry name" value="Ribonuc_L-PSP"/>
    <property type="match status" value="1"/>
</dbReference>
<sequence>MLKSAQLDTASEGSQMVEIKRYGVGERMSQLVVAGGLAFVAGQVADDTSLDVAGQTRQILDKIDRLLEGVGLDKRRIVSASIWLADYRSFAEMNSVWDAWVPQGDAPARACVESKLAFPQYTVEIAAIAAS</sequence>
<name>A0A0H2Y1P5_BURO1</name>
<dbReference type="CDD" id="cd06150">
    <property type="entry name" value="YjgF_YER057c_UK114_like_2"/>
    <property type="match status" value="1"/>
</dbReference>
<dbReference type="InterPro" id="IPR035709">
    <property type="entry name" value="YoaB-like"/>
</dbReference>
<dbReference type="AlphaFoldDB" id="A0A0H2Y1P5"/>
<accession>A0A0H2Y1P5</accession>
<evidence type="ECO:0000256" key="1">
    <source>
        <dbReference type="ARBA" id="ARBA00010552"/>
    </source>
</evidence>
<protein>
    <submittedName>
        <fullName evidence="2">Endoribonuclease L-PSP</fullName>
    </submittedName>
</protein>
<dbReference type="InterPro" id="IPR019897">
    <property type="entry name" value="RidA_CS"/>
</dbReference>
<evidence type="ECO:0000313" key="2">
    <source>
        <dbReference type="EMBL" id="ABF81271.1"/>
    </source>
</evidence>
<dbReference type="InterPro" id="IPR006175">
    <property type="entry name" value="YjgF/YER057c/UK114"/>
</dbReference>
<dbReference type="EMBL" id="CP000380">
    <property type="protein sequence ID" value="ABF81271.1"/>
    <property type="molecule type" value="Genomic_DNA"/>
</dbReference>
<dbReference type="PANTHER" id="PTHR47328">
    <property type="match status" value="1"/>
</dbReference>
<dbReference type="SUPFAM" id="SSF55298">
    <property type="entry name" value="YjgF-like"/>
    <property type="match status" value="1"/>
</dbReference>
<dbReference type="InterPro" id="IPR035959">
    <property type="entry name" value="RutC-like_sf"/>
</dbReference>
<dbReference type="Gene3D" id="3.30.1330.40">
    <property type="entry name" value="RutC-like"/>
    <property type="match status" value="1"/>
</dbReference>
<reference evidence="2" key="1">
    <citation type="submission" date="2006-05" db="EMBL/GenBank/DDBJ databases">
        <title>Complete sequence of chromosome 3 of Burkholderia cenocepacia AU 1054.</title>
        <authorList>
            <consortium name="US DOE Joint Genome Institute"/>
            <person name="Copeland A."/>
            <person name="Lucas S."/>
            <person name="Lapidus A."/>
            <person name="Barry K."/>
            <person name="Detter J.C."/>
            <person name="Glavina del Rio T."/>
            <person name="Hammon N."/>
            <person name="Israni S."/>
            <person name="Dalin E."/>
            <person name="Tice H."/>
            <person name="Pitluck S."/>
            <person name="Chain P."/>
            <person name="Malfatti S."/>
            <person name="Shin M."/>
            <person name="Vergez L."/>
            <person name="Schmutz J."/>
            <person name="Larimer F."/>
            <person name="Land M."/>
            <person name="Hauser L."/>
            <person name="Kyrpides N."/>
            <person name="Lykidis A."/>
            <person name="LiPuma J.J."/>
            <person name="Konstantinidis K."/>
            <person name="Tiedje J.M."/>
            <person name="Richardson P."/>
        </authorList>
    </citation>
    <scope>NUCLEOTIDE SEQUENCE [LARGE SCALE GENOMIC DNA]</scope>
    <source>
        <strain evidence="2">AU 1054</strain>
    </source>
</reference>
<proteinExistence type="inferred from homology"/>
<organism evidence="2">
    <name type="scientific">Burkholderia orbicola (strain AU 1054)</name>
    <dbReference type="NCBI Taxonomy" id="331271"/>
    <lineage>
        <taxon>Bacteria</taxon>
        <taxon>Pseudomonadati</taxon>
        <taxon>Pseudomonadota</taxon>
        <taxon>Betaproteobacteria</taxon>
        <taxon>Burkholderiales</taxon>
        <taxon>Burkholderiaceae</taxon>
        <taxon>Burkholderia</taxon>
        <taxon>Burkholderia cepacia complex</taxon>
        <taxon>Burkholderia orbicola</taxon>
    </lineage>
</organism>
<gene>
    <name evidence="2" type="ordered locus">Bcen_6409</name>
</gene>